<evidence type="ECO:0008006" key="4">
    <source>
        <dbReference type="Google" id="ProtNLM"/>
    </source>
</evidence>
<dbReference type="VEuPathDB" id="FungiDB:ACJ73_03363"/>
<keyword evidence="3" id="KW-1185">Reference proteome</keyword>
<dbReference type="Proteomes" id="UP000242791">
    <property type="component" value="Unassembled WGS sequence"/>
</dbReference>
<feature type="region of interest" description="Disordered" evidence="1">
    <location>
        <begin position="13"/>
        <end position="57"/>
    </location>
</feature>
<evidence type="ECO:0000256" key="1">
    <source>
        <dbReference type="SAM" id="MobiDB-lite"/>
    </source>
</evidence>
<evidence type="ECO:0000313" key="3">
    <source>
        <dbReference type="Proteomes" id="UP000242791"/>
    </source>
</evidence>
<dbReference type="EMBL" id="LGTZ01000403">
    <property type="protein sequence ID" value="OJD25264.1"/>
    <property type="molecule type" value="Genomic_DNA"/>
</dbReference>
<feature type="non-terminal residue" evidence="2">
    <location>
        <position position="1"/>
    </location>
</feature>
<accession>A0A1J9QA01</accession>
<organism evidence="2 3">
    <name type="scientific">Blastomyces percursus</name>
    <dbReference type="NCBI Taxonomy" id="1658174"/>
    <lineage>
        <taxon>Eukaryota</taxon>
        <taxon>Fungi</taxon>
        <taxon>Dikarya</taxon>
        <taxon>Ascomycota</taxon>
        <taxon>Pezizomycotina</taxon>
        <taxon>Eurotiomycetes</taxon>
        <taxon>Eurotiomycetidae</taxon>
        <taxon>Onygenales</taxon>
        <taxon>Ajellomycetaceae</taxon>
        <taxon>Blastomyces</taxon>
    </lineage>
</organism>
<comment type="caution">
    <text evidence="2">The sequence shown here is derived from an EMBL/GenBank/DDBJ whole genome shotgun (WGS) entry which is preliminary data.</text>
</comment>
<dbReference type="AlphaFoldDB" id="A0A1J9QA01"/>
<name>A0A1J9QA01_9EURO</name>
<feature type="compositionally biased region" description="Polar residues" evidence="1">
    <location>
        <begin position="44"/>
        <end position="55"/>
    </location>
</feature>
<dbReference type="InterPro" id="IPR036691">
    <property type="entry name" value="Endo/exonu/phosph_ase_sf"/>
</dbReference>
<reference evidence="2 3" key="1">
    <citation type="submission" date="2015-08" db="EMBL/GenBank/DDBJ databases">
        <title>Emmonsia species relationships and genome sequence.</title>
        <authorList>
            <person name="Cuomo C.A."/>
            <person name="Schwartz I.S."/>
            <person name="Kenyon C."/>
            <person name="De Hoog G.S."/>
            <person name="Govender N.P."/>
            <person name="Botha A."/>
            <person name="Moreno L."/>
            <person name="De Vries M."/>
            <person name="Munoz J.F."/>
            <person name="Stielow J.B."/>
        </authorList>
    </citation>
    <scope>NUCLEOTIDE SEQUENCE [LARGE SCALE GENOMIC DNA]</scope>
    <source>
        <strain evidence="2 3">EI222</strain>
    </source>
</reference>
<gene>
    <name evidence="2" type="ORF">ACJ73_03363</name>
</gene>
<sequence>IQSVVRDVEATLQARSEEQSARQARSGGPYALRGQRPGTVAHQARTSEAQEQQARNAEVTAQHAEVVVLGDFNVHHSDCGGMRVRRDFALA</sequence>
<proteinExistence type="predicted"/>
<dbReference type="SUPFAM" id="SSF56219">
    <property type="entry name" value="DNase I-like"/>
    <property type="match status" value="1"/>
</dbReference>
<protein>
    <recommendedName>
        <fullName evidence="4">Endonuclease/exonuclease/phosphatase domain-containing protein</fullName>
    </recommendedName>
</protein>
<evidence type="ECO:0000313" key="2">
    <source>
        <dbReference type="EMBL" id="OJD25264.1"/>
    </source>
</evidence>